<proteinExistence type="predicted"/>
<dbReference type="Proteomes" id="UP000034228">
    <property type="component" value="Unassembled WGS sequence"/>
</dbReference>
<dbReference type="EMBL" id="LAHO01000001">
    <property type="protein sequence ID" value="KKO47104.1"/>
    <property type="molecule type" value="Genomic_DNA"/>
</dbReference>
<comment type="caution">
    <text evidence="1">The sequence shown here is derived from an EMBL/GenBank/DDBJ whole genome shotgun (WGS) entry which is preliminary data.</text>
</comment>
<keyword evidence="2" id="KW-1185">Reference proteome</keyword>
<reference evidence="1 2" key="1">
    <citation type="submission" date="2015-03" db="EMBL/GenBank/DDBJ databases">
        <title>Draft genome sequences of two protease-producing strains of Arsukibacterium isolated from two cold and alkaline environments.</title>
        <authorList>
            <person name="Lylloff J.E."/>
            <person name="Skov L.B."/>
            <person name="Jepsen M."/>
            <person name="Hallin P.F."/>
            <person name="Sorensen S.J."/>
            <person name="Stougaard P."/>
            <person name="Glaring M.A."/>
        </authorList>
    </citation>
    <scope>NUCLEOTIDE SEQUENCE [LARGE SCALE GENOMIC DNA]</scope>
    <source>
        <strain evidence="1 2">GCM72</strain>
    </source>
</reference>
<sequence length="279" mass="30854">MANSRSTKLPWLAVAAVVLVNSVILGKVLINRSDTLAELPLTERELRLPGNYGFAREDSAKRLSLQWTTPNPEPINEDNHYRYRHTNRSLVLSEQHFASFQFGPCQPERYRRQQQAGWVLLEFNGPGYQQALAQAAHYNALAQQAAPGPELAGEALLDKQQRAAALLQAATDSATRLYVIDAAANPALLQKVLAARSATANGTLLIVPAELQPGYARCNKAGQTIPTEIMVNRLAVESLYVPKHLAQALPQHRNSRETVPFQATIHYGKLHQPWISSLE</sequence>
<dbReference type="AlphaFoldDB" id="A0A0M2V9L0"/>
<organism evidence="1 2">
    <name type="scientific">Arsukibacterium ikkense</name>
    <dbReference type="NCBI Taxonomy" id="336831"/>
    <lineage>
        <taxon>Bacteria</taxon>
        <taxon>Pseudomonadati</taxon>
        <taxon>Pseudomonadota</taxon>
        <taxon>Gammaproteobacteria</taxon>
        <taxon>Chromatiales</taxon>
        <taxon>Chromatiaceae</taxon>
        <taxon>Arsukibacterium</taxon>
    </lineage>
</organism>
<protein>
    <recommendedName>
        <fullName evidence="3">DUF4824 domain-containing protein</fullName>
    </recommendedName>
</protein>
<dbReference type="STRING" id="336831.WG68_00130"/>
<evidence type="ECO:0000313" key="2">
    <source>
        <dbReference type="Proteomes" id="UP000034228"/>
    </source>
</evidence>
<gene>
    <name evidence="1" type="ORF">WG68_00130</name>
</gene>
<evidence type="ECO:0008006" key="3">
    <source>
        <dbReference type="Google" id="ProtNLM"/>
    </source>
</evidence>
<evidence type="ECO:0000313" key="1">
    <source>
        <dbReference type="EMBL" id="KKO47104.1"/>
    </source>
</evidence>
<dbReference type="InterPro" id="IPR032249">
    <property type="entry name" value="DUF4824"/>
</dbReference>
<dbReference type="Pfam" id="PF16106">
    <property type="entry name" value="DUF4824"/>
    <property type="match status" value="1"/>
</dbReference>
<dbReference type="RefSeq" id="WP_046555634.1">
    <property type="nucleotide sequence ID" value="NZ_LAHO01000001.1"/>
</dbReference>
<name>A0A0M2V9L0_9GAMM</name>
<accession>A0A0M2V9L0</accession>